<evidence type="ECO:0000256" key="16">
    <source>
        <dbReference type="ARBA" id="ARBA00077908"/>
    </source>
</evidence>
<dbReference type="Gene3D" id="3.40.50.300">
    <property type="entry name" value="P-loop containing nucleotide triphosphate hydrolases"/>
    <property type="match status" value="1"/>
</dbReference>
<dbReference type="PRINTS" id="PR00449">
    <property type="entry name" value="RASTRNSFRMNG"/>
</dbReference>
<dbReference type="GO" id="GO:0005737">
    <property type="term" value="C:cytoplasm"/>
    <property type="evidence" value="ECO:0007669"/>
    <property type="project" value="UniProtKB-SubCell"/>
</dbReference>
<keyword evidence="9" id="KW-0744">Spermatogenesis</keyword>
<evidence type="ECO:0000256" key="12">
    <source>
        <dbReference type="ARBA" id="ARBA00023134"/>
    </source>
</evidence>
<evidence type="ECO:0000256" key="1">
    <source>
        <dbReference type="ARBA" id="ARBA00004230"/>
    </source>
</evidence>
<keyword evidence="11" id="KW-0969">Cilium</keyword>
<organism evidence="18 19">
    <name type="scientific">Taeniopygia guttata</name>
    <name type="common">Zebra finch</name>
    <name type="synonym">Poephila guttata</name>
    <dbReference type="NCBI Taxonomy" id="59729"/>
    <lineage>
        <taxon>Eukaryota</taxon>
        <taxon>Metazoa</taxon>
        <taxon>Chordata</taxon>
        <taxon>Craniata</taxon>
        <taxon>Vertebrata</taxon>
        <taxon>Euteleostomi</taxon>
        <taxon>Archelosauria</taxon>
        <taxon>Archosauria</taxon>
        <taxon>Dinosauria</taxon>
        <taxon>Saurischia</taxon>
        <taxon>Theropoda</taxon>
        <taxon>Coelurosauria</taxon>
        <taxon>Aves</taxon>
        <taxon>Neognathae</taxon>
        <taxon>Neoaves</taxon>
        <taxon>Telluraves</taxon>
        <taxon>Australaves</taxon>
        <taxon>Passeriformes</taxon>
        <taxon>Passeroidea</taxon>
        <taxon>Estrildidae</taxon>
        <taxon>Estrildinae</taxon>
        <taxon>Taeniopygia</taxon>
    </lineage>
</organism>
<dbReference type="InParanoid" id="A0A674HRZ3"/>
<evidence type="ECO:0000256" key="15">
    <source>
        <dbReference type="ARBA" id="ARBA00067888"/>
    </source>
</evidence>
<keyword evidence="8" id="KW-0282">Flagellum</keyword>
<reference evidence="18" key="3">
    <citation type="submission" date="2025-09" db="UniProtKB">
        <authorList>
            <consortium name="Ensembl"/>
        </authorList>
    </citation>
    <scope>IDENTIFICATION</scope>
</reference>
<keyword evidence="5" id="KW-0963">Cytoplasm</keyword>
<sequence length="235" mass="26462">MSRDRSQWGWADGRSVARATRLPRARLSVVAALAASVRAHRRRLPRAGAMVRLAAKCLLAGDPAVGKSALAQMFRSDGAHFQKNYTLTAGIELLVKAVSVPETSDSVEFFIFDSAGKDLFSEMLEKLWEQPNVLCLVYDVTNEQSFNNCNKWLEKLRAQAVGMHIPGVLVGNKTDLADRRVVEQEQAQEWAEKHGLEYCEMSVKEMKNFEAPFHILAKLFHQLYKEKVETFHSLA</sequence>
<keyword evidence="4" id="KW-0813">Transport</keyword>
<dbReference type="GO" id="GO:0030992">
    <property type="term" value="C:intraciliary transport particle B"/>
    <property type="evidence" value="ECO:0007669"/>
    <property type="project" value="Ensembl"/>
</dbReference>
<dbReference type="GO" id="GO:0042073">
    <property type="term" value="P:intraciliary transport"/>
    <property type="evidence" value="ECO:0007669"/>
    <property type="project" value="Ensembl"/>
</dbReference>
<name>A0A674HRZ3_TAEGU</name>
<keyword evidence="7" id="KW-0221">Differentiation</keyword>
<dbReference type="PROSITE" id="PS51421">
    <property type="entry name" value="RAS"/>
    <property type="match status" value="1"/>
</dbReference>
<dbReference type="InterPro" id="IPR027417">
    <property type="entry name" value="P-loop_NTPase"/>
</dbReference>
<evidence type="ECO:0000256" key="9">
    <source>
        <dbReference type="ARBA" id="ARBA00022871"/>
    </source>
</evidence>
<comment type="subcellular location">
    <subcellularLocation>
        <location evidence="1">Cell projection</location>
        <location evidence="1">Cilium</location>
        <location evidence="1">Flagellum</location>
    </subcellularLocation>
    <subcellularLocation>
        <location evidence="2">Cytoplasm</location>
    </subcellularLocation>
</comment>
<evidence type="ECO:0000256" key="8">
    <source>
        <dbReference type="ARBA" id="ARBA00022846"/>
    </source>
</evidence>
<evidence type="ECO:0000256" key="13">
    <source>
        <dbReference type="ARBA" id="ARBA00023273"/>
    </source>
</evidence>
<keyword evidence="6" id="KW-0547">Nucleotide-binding</keyword>
<evidence type="ECO:0000256" key="10">
    <source>
        <dbReference type="ARBA" id="ARBA00022927"/>
    </source>
</evidence>
<dbReference type="PROSITE" id="PS51419">
    <property type="entry name" value="RAB"/>
    <property type="match status" value="1"/>
</dbReference>
<dbReference type="GO" id="GO:0097228">
    <property type="term" value="C:sperm principal piece"/>
    <property type="evidence" value="ECO:0007669"/>
    <property type="project" value="Ensembl"/>
</dbReference>
<dbReference type="OMA" id="KMWGQPS"/>
<protein>
    <recommendedName>
        <fullName evidence="15">Intraflagellar transport protein 27 homolog</fullName>
    </recommendedName>
    <alternativeName>
        <fullName evidence="16">Putative GTP-binding protein RAY-like</fullName>
    </alternativeName>
    <alternativeName>
        <fullName evidence="17">Rab-like protein 4</fullName>
    </alternativeName>
</protein>
<dbReference type="GO" id="GO:0060122">
    <property type="term" value="P:inner ear receptor cell stereocilium organization"/>
    <property type="evidence" value="ECO:0007669"/>
    <property type="project" value="Ensembl"/>
</dbReference>
<evidence type="ECO:0000313" key="18">
    <source>
        <dbReference type="Ensembl" id="ENSTGUP00000037795.1"/>
    </source>
</evidence>
<dbReference type="GeneTree" id="ENSGT00870000136549"/>
<comment type="function">
    <text evidence="14">Small GTPase-like component of the intraflagellar transport (IFT) complex B that promotes the exit of the BBSome complex from cilia via its interaction with ARL6. Not involved in entry of the BBSome complex into cilium. Prevents aggregation of GTP-free ARL6. Required for hedgehog signaling. Forms a subcomplex within the IFT complex B with IFT25. Its role in intraflagellar transport is mainly seen in tissues rich in ciliated cells such as kidney and testis. Essential for male fertility, spermiogenesis and sperm flagella formation. Plays a role in the early development of the kidney. May be involved in the regulation of ureteric bud initiation.</text>
</comment>
<dbReference type="GO" id="GO:0003924">
    <property type="term" value="F:GTPase activity"/>
    <property type="evidence" value="ECO:0007669"/>
    <property type="project" value="InterPro"/>
</dbReference>
<evidence type="ECO:0000256" key="7">
    <source>
        <dbReference type="ARBA" id="ARBA00022782"/>
    </source>
</evidence>
<dbReference type="GO" id="GO:0001822">
    <property type="term" value="P:kidney development"/>
    <property type="evidence" value="ECO:0007669"/>
    <property type="project" value="Ensembl"/>
</dbReference>
<proteinExistence type="inferred from homology"/>
<dbReference type="GO" id="GO:0097225">
    <property type="term" value="C:sperm midpiece"/>
    <property type="evidence" value="ECO:0007669"/>
    <property type="project" value="Ensembl"/>
</dbReference>
<dbReference type="GO" id="GO:0007224">
    <property type="term" value="P:smoothened signaling pathway"/>
    <property type="evidence" value="ECO:0007669"/>
    <property type="project" value="Ensembl"/>
</dbReference>
<dbReference type="PANTHER" id="PTHR47979">
    <property type="entry name" value="DRAB11-RELATED"/>
    <property type="match status" value="1"/>
</dbReference>
<reference evidence="18 19" key="1">
    <citation type="journal article" date="2010" name="Nature">
        <title>The genome of a songbird.</title>
        <authorList>
            <person name="Warren W.C."/>
            <person name="Clayton D.F."/>
            <person name="Ellegren H."/>
            <person name="Arnold A.P."/>
            <person name="Hillier L.W."/>
            <person name="Kunstner A."/>
            <person name="Searle S."/>
            <person name="White S."/>
            <person name="Vilella A.J."/>
            <person name="Fairley S."/>
            <person name="Heger A."/>
            <person name="Kong L."/>
            <person name="Ponting C.P."/>
            <person name="Jarvis E.D."/>
            <person name="Mello C.V."/>
            <person name="Minx P."/>
            <person name="Lovell P."/>
            <person name="Velho T.A."/>
            <person name="Ferris M."/>
            <person name="Balakrishnan C.N."/>
            <person name="Sinha S."/>
            <person name="Blatti C."/>
            <person name="London S.E."/>
            <person name="Li Y."/>
            <person name="Lin Y.C."/>
            <person name="George J."/>
            <person name="Sweedler J."/>
            <person name="Southey B."/>
            <person name="Gunaratne P."/>
            <person name="Watson M."/>
            <person name="Nam K."/>
            <person name="Backstrom N."/>
            <person name="Smeds L."/>
            <person name="Nabholz B."/>
            <person name="Itoh Y."/>
            <person name="Whitney O."/>
            <person name="Pfenning A.R."/>
            <person name="Howard J."/>
            <person name="Volker M."/>
            <person name="Skinner B.M."/>
            <person name="Griffin D.K."/>
            <person name="Ye L."/>
            <person name="McLaren W.M."/>
            <person name="Flicek P."/>
            <person name="Quesada V."/>
            <person name="Velasco G."/>
            <person name="Lopez-Otin C."/>
            <person name="Puente X.S."/>
            <person name="Olender T."/>
            <person name="Lancet D."/>
            <person name="Smit A.F."/>
            <person name="Hubley R."/>
            <person name="Konkel M.K."/>
            <person name="Walker J.A."/>
            <person name="Batzer M.A."/>
            <person name="Gu W."/>
            <person name="Pollock D.D."/>
            <person name="Chen L."/>
            <person name="Cheng Z."/>
            <person name="Eichler E.E."/>
            <person name="Stapley J."/>
            <person name="Slate J."/>
            <person name="Ekblom R."/>
            <person name="Birkhead T."/>
            <person name="Burke T."/>
            <person name="Burt D."/>
            <person name="Scharff C."/>
            <person name="Adam I."/>
            <person name="Richard H."/>
            <person name="Sultan M."/>
            <person name="Soldatov A."/>
            <person name="Lehrach H."/>
            <person name="Edwards S.V."/>
            <person name="Yang S.P."/>
            <person name="Li X."/>
            <person name="Graves T."/>
            <person name="Fulton L."/>
            <person name="Nelson J."/>
            <person name="Chinwalla A."/>
            <person name="Hou S."/>
            <person name="Mardis E.R."/>
            <person name="Wilson R.K."/>
        </authorList>
    </citation>
    <scope>NUCLEOTIDE SEQUENCE [LARGE SCALE GENOMIC DNA]</scope>
</reference>
<dbReference type="AlphaFoldDB" id="A0A674HRZ3"/>
<accession>A0A674HRZ3</accession>
<dbReference type="GO" id="GO:0090102">
    <property type="term" value="P:cochlea development"/>
    <property type="evidence" value="ECO:0007669"/>
    <property type="project" value="Ensembl"/>
</dbReference>
<keyword evidence="13" id="KW-0966">Cell projection</keyword>
<comment type="similarity">
    <text evidence="3">Belongs to the small GTPase superfamily. Rab family.</text>
</comment>
<reference evidence="18" key="2">
    <citation type="submission" date="2025-08" db="UniProtKB">
        <authorList>
            <consortium name="Ensembl"/>
        </authorList>
    </citation>
    <scope>IDENTIFICATION</scope>
</reference>
<dbReference type="GO" id="GO:0006886">
    <property type="term" value="P:intracellular protein transport"/>
    <property type="evidence" value="ECO:0007669"/>
    <property type="project" value="Ensembl"/>
</dbReference>
<evidence type="ECO:0000256" key="2">
    <source>
        <dbReference type="ARBA" id="ARBA00004496"/>
    </source>
</evidence>
<dbReference type="FunCoup" id="A0A674HRZ3">
    <property type="interactions" value="80"/>
</dbReference>
<dbReference type="GO" id="GO:0005525">
    <property type="term" value="F:GTP binding"/>
    <property type="evidence" value="ECO:0007669"/>
    <property type="project" value="UniProtKB-KW"/>
</dbReference>
<keyword evidence="12" id="KW-0342">GTP-binding</keyword>
<evidence type="ECO:0000256" key="5">
    <source>
        <dbReference type="ARBA" id="ARBA00022490"/>
    </source>
</evidence>
<dbReference type="Proteomes" id="UP000007754">
    <property type="component" value="Chromosome 1A"/>
</dbReference>
<evidence type="ECO:0000256" key="3">
    <source>
        <dbReference type="ARBA" id="ARBA00006270"/>
    </source>
</evidence>
<keyword evidence="10" id="KW-0653">Protein transport</keyword>
<evidence type="ECO:0000256" key="4">
    <source>
        <dbReference type="ARBA" id="ARBA00022448"/>
    </source>
</evidence>
<evidence type="ECO:0000313" key="19">
    <source>
        <dbReference type="Proteomes" id="UP000007754"/>
    </source>
</evidence>
<dbReference type="GO" id="GO:0005634">
    <property type="term" value="C:nucleus"/>
    <property type="evidence" value="ECO:0007669"/>
    <property type="project" value="Ensembl"/>
</dbReference>
<dbReference type="GO" id="GO:0007283">
    <property type="term" value="P:spermatogenesis"/>
    <property type="evidence" value="ECO:0007669"/>
    <property type="project" value="UniProtKB-KW"/>
</dbReference>
<evidence type="ECO:0000256" key="14">
    <source>
        <dbReference type="ARBA" id="ARBA00056780"/>
    </source>
</evidence>
<dbReference type="InterPro" id="IPR001806">
    <property type="entry name" value="Small_GTPase"/>
</dbReference>
<dbReference type="InterPro" id="IPR005225">
    <property type="entry name" value="Small_GTP-bd"/>
</dbReference>
<dbReference type="GO" id="GO:0005813">
    <property type="term" value="C:centrosome"/>
    <property type="evidence" value="ECO:0007669"/>
    <property type="project" value="Ensembl"/>
</dbReference>
<dbReference type="SMART" id="SM00175">
    <property type="entry name" value="RAB"/>
    <property type="match status" value="1"/>
</dbReference>
<keyword evidence="19" id="KW-1185">Reference proteome</keyword>
<gene>
    <name evidence="18" type="primary">IFT27</name>
</gene>
<dbReference type="FunFam" id="3.40.50.300:FF:001095">
    <property type="entry name" value="Intraflagellar transport protein 27 homolog"/>
    <property type="match status" value="1"/>
</dbReference>
<evidence type="ECO:0000256" key="6">
    <source>
        <dbReference type="ARBA" id="ARBA00022741"/>
    </source>
</evidence>
<dbReference type="SMART" id="SM00173">
    <property type="entry name" value="RAS"/>
    <property type="match status" value="1"/>
</dbReference>
<dbReference type="Pfam" id="PF00071">
    <property type="entry name" value="Ras"/>
    <property type="match status" value="1"/>
</dbReference>
<evidence type="ECO:0000256" key="11">
    <source>
        <dbReference type="ARBA" id="ARBA00023069"/>
    </source>
</evidence>
<evidence type="ECO:0000256" key="17">
    <source>
        <dbReference type="ARBA" id="ARBA00080255"/>
    </source>
</evidence>
<dbReference type="Ensembl" id="ENSTGUT00000033663.1">
    <property type="protein sequence ID" value="ENSTGUP00000037795.1"/>
    <property type="gene ID" value="ENSTGUG00000021039.1"/>
</dbReference>
<dbReference type="NCBIfam" id="TIGR00231">
    <property type="entry name" value="small_GTP"/>
    <property type="match status" value="1"/>
</dbReference>
<dbReference type="InterPro" id="IPR050209">
    <property type="entry name" value="Rab_GTPases_membrane_traffic"/>
</dbReference>
<dbReference type="SUPFAM" id="SSF52540">
    <property type="entry name" value="P-loop containing nucleoside triphosphate hydrolases"/>
    <property type="match status" value="1"/>
</dbReference>